<dbReference type="SUPFAM" id="SSF54523">
    <property type="entry name" value="Pili subunits"/>
    <property type="match status" value="1"/>
</dbReference>
<proteinExistence type="predicted"/>
<keyword evidence="1" id="KW-0812">Transmembrane</keyword>
<dbReference type="Pfam" id="PF16732">
    <property type="entry name" value="ComP_DUS"/>
    <property type="match status" value="1"/>
</dbReference>
<dbReference type="InterPro" id="IPR012902">
    <property type="entry name" value="N_methyl_site"/>
</dbReference>
<dbReference type="InterPro" id="IPR045584">
    <property type="entry name" value="Pilin-like"/>
</dbReference>
<dbReference type="PANTHER" id="PTHR30093:SF47">
    <property type="entry name" value="TYPE IV PILUS NON-CORE MINOR PILIN PILE"/>
    <property type="match status" value="1"/>
</dbReference>
<feature type="transmembrane region" description="Helical" evidence="1">
    <location>
        <begin position="12"/>
        <end position="34"/>
    </location>
</feature>
<dbReference type="GO" id="GO:0043683">
    <property type="term" value="P:type IV pilus assembly"/>
    <property type="evidence" value="ECO:0007669"/>
    <property type="project" value="InterPro"/>
</dbReference>
<dbReference type="EMBL" id="JACJUD010000006">
    <property type="protein sequence ID" value="MBB2496763.1"/>
    <property type="molecule type" value="Genomic_DNA"/>
</dbReference>
<organism evidence="2 3">
    <name type="scientific">Aquipseudomonas ullengensis</name>
    <dbReference type="NCBI Taxonomy" id="2759166"/>
    <lineage>
        <taxon>Bacteria</taxon>
        <taxon>Pseudomonadati</taxon>
        <taxon>Pseudomonadota</taxon>
        <taxon>Gammaproteobacteria</taxon>
        <taxon>Pseudomonadales</taxon>
        <taxon>Pseudomonadaceae</taxon>
        <taxon>Aquipseudomonas</taxon>
    </lineage>
</organism>
<keyword evidence="1" id="KW-0472">Membrane</keyword>
<accession>A0A7W4LP75</accession>
<keyword evidence="3" id="KW-1185">Reference proteome</keyword>
<evidence type="ECO:0000256" key="1">
    <source>
        <dbReference type="SAM" id="Phobius"/>
    </source>
</evidence>
<gene>
    <name evidence="2" type="ORF">H3H51_17200</name>
</gene>
<dbReference type="RefSeq" id="WP_183090303.1">
    <property type="nucleotide sequence ID" value="NZ_JACJUD010000006.1"/>
</dbReference>
<dbReference type="Gene3D" id="3.30.700.10">
    <property type="entry name" value="Glycoprotein, Type 4 Pilin"/>
    <property type="match status" value="1"/>
</dbReference>
<keyword evidence="1" id="KW-1133">Transmembrane helix</keyword>
<name>A0A7W4LP75_9GAMM</name>
<dbReference type="InterPro" id="IPR031982">
    <property type="entry name" value="PilE-like"/>
</dbReference>
<evidence type="ECO:0000313" key="2">
    <source>
        <dbReference type="EMBL" id="MBB2496763.1"/>
    </source>
</evidence>
<evidence type="ECO:0000313" key="3">
    <source>
        <dbReference type="Proteomes" id="UP000542720"/>
    </source>
</evidence>
<sequence>MAVRNRQQAAFTLIEMMVTVIILGILVSIALPSYQKYVLKAHRADAIALLNETAAREERYYAQNNSYVTSDGEMSNLGLRNNGASDNAYYQLSLAEGGDEDAGYVLTATVQGTQAADSECLDFTLNGAGERGVTGSESANTCW</sequence>
<comment type="caution">
    <text evidence="2">The sequence shown here is derived from an EMBL/GenBank/DDBJ whole genome shotgun (WGS) entry which is preliminary data.</text>
</comment>
<dbReference type="PANTHER" id="PTHR30093">
    <property type="entry name" value="GENERAL SECRETION PATHWAY PROTEIN G"/>
    <property type="match status" value="1"/>
</dbReference>
<dbReference type="Proteomes" id="UP000542720">
    <property type="component" value="Unassembled WGS sequence"/>
</dbReference>
<dbReference type="NCBIfam" id="TIGR02532">
    <property type="entry name" value="IV_pilin_GFxxxE"/>
    <property type="match status" value="1"/>
</dbReference>
<reference evidence="2 3" key="1">
    <citation type="submission" date="2020-08" db="EMBL/GenBank/DDBJ databases">
        <authorList>
            <person name="Kim C.M."/>
        </authorList>
    </citation>
    <scope>NUCLEOTIDE SEQUENCE [LARGE SCALE GENOMIC DNA]</scope>
    <source>
        <strain evidence="2 3">UL070</strain>
    </source>
</reference>
<dbReference type="Pfam" id="PF07963">
    <property type="entry name" value="N_methyl"/>
    <property type="match status" value="1"/>
</dbReference>
<dbReference type="AlphaFoldDB" id="A0A7W4LP75"/>
<protein>
    <submittedName>
        <fullName evidence="2">Type IV pilin protein</fullName>
    </submittedName>
</protein>